<dbReference type="EMBL" id="PVWJ01000047">
    <property type="protein sequence ID" value="PSB02860.1"/>
    <property type="molecule type" value="Genomic_DNA"/>
</dbReference>
<dbReference type="InterPro" id="IPR029069">
    <property type="entry name" value="HotDog_dom_sf"/>
</dbReference>
<dbReference type="CDD" id="cd00586">
    <property type="entry name" value="4HBT"/>
    <property type="match status" value="1"/>
</dbReference>
<dbReference type="AlphaFoldDB" id="A0A2T1C3L2"/>
<reference evidence="3 4" key="1">
    <citation type="submission" date="2018-02" db="EMBL/GenBank/DDBJ databases">
        <authorList>
            <person name="Cohen D.B."/>
            <person name="Kent A.D."/>
        </authorList>
    </citation>
    <scope>NUCLEOTIDE SEQUENCE [LARGE SCALE GENOMIC DNA]</scope>
    <source>
        <strain evidence="3 4">CCAP 1448/3</strain>
    </source>
</reference>
<keyword evidence="2" id="KW-0378">Hydrolase</keyword>
<evidence type="ECO:0000313" key="4">
    <source>
        <dbReference type="Proteomes" id="UP000238762"/>
    </source>
</evidence>
<sequence>MNNSTDRWFIYPITVHPHHTDYGGIAWHGSYIAWMEEARVECLRAVGMNYAELVAAGCELPVVELSVRYHYSLKMGMQALVKTRMTEAIKPRICWKYRIESPDGEQTYVTATVTLVPVDREKGKIMRQLPETVNDALLKISNLGRL</sequence>
<dbReference type="InterPro" id="IPR050563">
    <property type="entry name" value="4-hydroxybenzoyl-CoA_TE"/>
</dbReference>
<gene>
    <name evidence="3" type="ORF">C7B64_11235</name>
</gene>
<dbReference type="SUPFAM" id="SSF54637">
    <property type="entry name" value="Thioesterase/thiol ester dehydrase-isomerase"/>
    <property type="match status" value="1"/>
</dbReference>
<name>A0A2T1C3L2_9CYAN</name>
<dbReference type="PANTHER" id="PTHR31793:SF37">
    <property type="entry name" value="ACYL-COA THIOESTER HYDROLASE YBGC"/>
    <property type="match status" value="1"/>
</dbReference>
<dbReference type="GO" id="GO:0047617">
    <property type="term" value="F:fatty acyl-CoA hydrolase activity"/>
    <property type="evidence" value="ECO:0007669"/>
    <property type="project" value="TreeGrafter"/>
</dbReference>
<comment type="caution">
    <text evidence="3">The sequence shown here is derived from an EMBL/GenBank/DDBJ whole genome shotgun (WGS) entry which is preliminary data.</text>
</comment>
<evidence type="ECO:0000256" key="1">
    <source>
        <dbReference type="ARBA" id="ARBA00005953"/>
    </source>
</evidence>
<dbReference type="InterPro" id="IPR006684">
    <property type="entry name" value="YbgC/YbaW"/>
</dbReference>
<dbReference type="Gene3D" id="3.10.129.10">
    <property type="entry name" value="Hotdog Thioesterase"/>
    <property type="match status" value="1"/>
</dbReference>
<dbReference type="RefSeq" id="WP_106288745.1">
    <property type="nucleotide sequence ID" value="NZ_CAWNTC010000037.1"/>
</dbReference>
<dbReference type="PANTHER" id="PTHR31793">
    <property type="entry name" value="4-HYDROXYBENZOYL-COA THIOESTERASE FAMILY MEMBER"/>
    <property type="match status" value="1"/>
</dbReference>
<comment type="similarity">
    <text evidence="1">Belongs to the 4-hydroxybenzoyl-CoA thioesterase family.</text>
</comment>
<evidence type="ECO:0000313" key="3">
    <source>
        <dbReference type="EMBL" id="PSB02860.1"/>
    </source>
</evidence>
<dbReference type="PIRSF" id="PIRSF003230">
    <property type="entry name" value="YbgC"/>
    <property type="match status" value="1"/>
</dbReference>
<reference evidence="3 4" key="2">
    <citation type="submission" date="2018-03" db="EMBL/GenBank/DDBJ databases">
        <title>The ancient ancestry and fast evolution of plastids.</title>
        <authorList>
            <person name="Moore K.R."/>
            <person name="Magnabosco C."/>
            <person name="Momper L."/>
            <person name="Gold D.A."/>
            <person name="Bosak T."/>
            <person name="Fournier G.P."/>
        </authorList>
    </citation>
    <scope>NUCLEOTIDE SEQUENCE [LARGE SCALE GENOMIC DNA]</scope>
    <source>
        <strain evidence="3 4">CCAP 1448/3</strain>
    </source>
</reference>
<evidence type="ECO:0000256" key="2">
    <source>
        <dbReference type="ARBA" id="ARBA00022801"/>
    </source>
</evidence>
<protein>
    <submittedName>
        <fullName evidence="3">Acyl-CoA thioesterase</fullName>
    </submittedName>
</protein>
<organism evidence="3 4">
    <name type="scientific">Merismopedia glauca CCAP 1448/3</name>
    <dbReference type="NCBI Taxonomy" id="1296344"/>
    <lineage>
        <taxon>Bacteria</taxon>
        <taxon>Bacillati</taxon>
        <taxon>Cyanobacteriota</taxon>
        <taxon>Cyanophyceae</taxon>
        <taxon>Synechococcales</taxon>
        <taxon>Merismopediaceae</taxon>
        <taxon>Merismopedia</taxon>
    </lineage>
</organism>
<dbReference type="Pfam" id="PF13279">
    <property type="entry name" value="4HBT_2"/>
    <property type="match status" value="1"/>
</dbReference>
<dbReference type="OrthoDB" id="9800856at2"/>
<keyword evidence="4" id="KW-1185">Reference proteome</keyword>
<proteinExistence type="inferred from homology"/>
<dbReference type="Proteomes" id="UP000238762">
    <property type="component" value="Unassembled WGS sequence"/>
</dbReference>
<accession>A0A2T1C3L2</accession>